<dbReference type="EMBL" id="AVPF01000008">
    <property type="protein sequence ID" value="KGX90320.1"/>
    <property type="molecule type" value="Genomic_DNA"/>
</dbReference>
<dbReference type="Pfam" id="PF01451">
    <property type="entry name" value="LMWPc"/>
    <property type="match status" value="1"/>
</dbReference>
<protein>
    <recommendedName>
        <fullName evidence="2">protein-tyrosine-phosphatase</fullName>
        <ecNumber evidence="2">3.1.3.48</ecNumber>
    </recommendedName>
</protein>
<dbReference type="STRING" id="1385511.GCA_000425225_02168"/>
<evidence type="ECO:0000256" key="3">
    <source>
        <dbReference type="ARBA" id="ARBA00022801"/>
    </source>
</evidence>
<dbReference type="PRINTS" id="PR00719">
    <property type="entry name" value="LMWPTPASE"/>
</dbReference>
<name>A0A0A5GGS6_9BACI</name>
<evidence type="ECO:0000256" key="6">
    <source>
        <dbReference type="PIRSR" id="PIRSR617867-1"/>
    </source>
</evidence>
<dbReference type="AlphaFoldDB" id="A0A0A5GGS6"/>
<keyword evidence="4" id="KW-0904">Protein phosphatase</keyword>
<keyword evidence="9" id="KW-1185">Reference proteome</keyword>
<feature type="domain" description="Phosphotyrosine protein phosphatase I" evidence="7">
    <location>
        <begin position="2"/>
        <end position="149"/>
    </location>
</feature>
<evidence type="ECO:0000313" key="8">
    <source>
        <dbReference type="EMBL" id="KGX90320.1"/>
    </source>
</evidence>
<reference evidence="8 9" key="1">
    <citation type="submission" date="2013-08" db="EMBL/GenBank/DDBJ databases">
        <authorList>
            <person name="Huang J."/>
            <person name="Wang G."/>
        </authorList>
    </citation>
    <scope>NUCLEOTIDE SEQUENCE [LARGE SCALE GENOMIC DNA]</scope>
    <source>
        <strain evidence="8 9">BH030004</strain>
    </source>
</reference>
<dbReference type="InterPro" id="IPR036196">
    <property type="entry name" value="Ptyr_pPase_sf"/>
</dbReference>
<organism evidence="8 9">
    <name type="scientific">Pontibacillus marinus BH030004 = DSM 16465</name>
    <dbReference type="NCBI Taxonomy" id="1385511"/>
    <lineage>
        <taxon>Bacteria</taxon>
        <taxon>Bacillati</taxon>
        <taxon>Bacillota</taxon>
        <taxon>Bacilli</taxon>
        <taxon>Bacillales</taxon>
        <taxon>Bacillaceae</taxon>
        <taxon>Pontibacillus</taxon>
    </lineage>
</organism>
<dbReference type="CDD" id="cd16343">
    <property type="entry name" value="LMWPTP"/>
    <property type="match status" value="1"/>
</dbReference>
<evidence type="ECO:0000256" key="5">
    <source>
        <dbReference type="ARBA" id="ARBA00051722"/>
    </source>
</evidence>
<dbReference type="InterPro" id="IPR023485">
    <property type="entry name" value="Ptyr_pPase"/>
</dbReference>
<dbReference type="GO" id="GO:0004725">
    <property type="term" value="F:protein tyrosine phosphatase activity"/>
    <property type="evidence" value="ECO:0007669"/>
    <property type="project" value="UniProtKB-EC"/>
</dbReference>
<dbReference type="RefSeq" id="WP_027448648.1">
    <property type="nucleotide sequence ID" value="NZ_AVPF01000008.1"/>
</dbReference>
<keyword evidence="3" id="KW-0378">Hydrolase</keyword>
<dbReference type="Gene3D" id="3.40.50.2300">
    <property type="match status" value="1"/>
</dbReference>
<evidence type="ECO:0000256" key="4">
    <source>
        <dbReference type="ARBA" id="ARBA00022912"/>
    </source>
</evidence>
<dbReference type="EC" id="3.1.3.48" evidence="2"/>
<evidence type="ECO:0000313" key="9">
    <source>
        <dbReference type="Proteomes" id="UP000030403"/>
    </source>
</evidence>
<evidence type="ECO:0000259" key="7">
    <source>
        <dbReference type="SMART" id="SM00226"/>
    </source>
</evidence>
<dbReference type="OrthoDB" id="9784339at2"/>
<dbReference type="Proteomes" id="UP000030403">
    <property type="component" value="Unassembled WGS sequence"/>
</dbReference>
<sequence>MINVLFVCLGNICRSPMAEGIFRDRVEKAGLSDQINVDSAGTGDYHLGKPPHAETRGILGKAEISSEGMRARQVQESDWNEFDYIVAMDRENMKDLKGFRAAHDDITVVKIMDYVESVEEEDVPDPYYTGNFDYVYNLLTEGCDNLLSEIKQVNQLQ</sequence>
<evidence type="ECO:0000256" key="1">
    <source>
        <dbReference type="ARBA" id="ARBA00011063"/>
    </source>
</evidence>
<feature type="active site" description="Proton donor" evidence="6">
    <location>
        <position position="125"/>
    </location>
</feature>
<gene>
    <name evidence="8" type="ORF">N783_21250</name>
</gene>
<dbReference type="InterPro" id="IPR050438">
    <property type="entry name" value="LMW_PTPase"/>
</dbReference>
<dbReference type="InterPro" id="IPR017867">
    <property type="entry name" value="Tyr_phospatase_low_mol_wt"/>
</dbReference>
<comment type="similarity">
    <text evidence="1">Belongs to the low molecular weight phosphotyrosine protein phosphatase family.</text>
</comment>
<dbReference type="PANTHER" id="PTHR11717">
    <property type="entry name" value="LOW MOLECULAR WEIGHT PROTEIN TYROSINE PHOSPHATASE"/>
    <property type="match status" value="1"/>
</dbReference>
<proteinExistence type="inferred from homology"/>
<comment type="catalytic activity">
    <reaction evidence="5">
        <text>O-phospho-L-tyrosyl-[protein] + H2O = L-tyrosyl-[protein] + phosphate</text>
        <dbReference type="Rhea" id="RHEA:10684"/>
        <dbReference type="Rhea" id="RHEA-COMP:10136"/>
        <dbReference type="Rhea" id="RHEA-COMP:20101"/>
        <dbReference type="ChEBI" id="CHEBI:15377"/>
        <dbReference type="ChEBI" id="CHEBI:43474"/>
        <dbReference type="ChEBI" id="CHEBI:46858"/>
        <dbReference type="ChEBI" id="CHEBI:61978"/>
        <dbReference type="EC" id="3.1.3.48"/>
    </reaction>
</comment>
<feature type="active site" evidence="6">
    <location>
        <position position="14"/>
    </location>
</feature>
<evidence type="ECO:0000256" key="2">
    <source>
        <dbReference type="ARBA" id="ARBA00013064"/>
    </source>
</evidence>
<feature type="active site" description="Nucleophile" evidence="6">
    <location>
        <position position="8"/>
    </location>
</feature>
<accession>A0A0A5GGS6</accession>
<dbReference type="SUPFAM" id="SSF52788">
    <property type="entry name" value="Phosphotyrosine protein phosphatases I"/>
    <property type="match status" value="1"/>
</dbReference>
<dbReference type="PANTHER" id="PTHR11717:SF7">
    <property type="entry name" value="LOW MOLECULAR WEIGHT PHOSPHOTYROSINE PROTEIN PHOSPHATASE"/>
    <property type="match status" value="1"/>
</dbReference>
<dbReference type="FunFam" id="3.40.50.2300:FF:000113">
    <property type="entry name" value="Low molecular weight protein-tyrosine-phosphatase"/>
    <property type="match status" value="1"/>
</dbReference>
<comment type="caution">
    <text evidence="8">The sequence shown here is derived from an EMBL/GenBank/DDBJ whole genome shotgun (WGS) entry which is preliminary data.</text>
</comment>
<dbReference type="SMART" id="SM00226">
    <property type="entry name" value="LMWPc"/>
    <property type="match status" value="1"/>
</dbReference>
<dbReference type="eggNOG" id="COG0394">
    <property type="taxonomic scope" value="Bacteria"/>
</dbReference>